<gene>
    <name evidence="1" type="primary">CR450814.3</name>
</gene>
<organism evidence="1">
    <name type="scientific">Nothobranchius rachovii</name>
    <name type="common">bluefin notho</name>
    <dbReference type="NCBI Taxonomy" id="451742"/>
    <lineage>
        <taxon>Eukaryota</taxon>
        <taxon>Metazoa</taxon>
        <taxon>Chordata</taxon>
        <taxon>Craniata</taxon>
        <taxon>Vertebrata</taxon>
        <taxon>Euteleostomi</taxon>
        <taxon>Actinopterygii</taxon>
        <taxon>Neopterygii</taxon>
        <taxon>Teleostei</taxon>
        <taxon>Neoteleostei</taxon>
        <taxon>Acanthomorphata</taxon>
        <taxon>Ovalentaria</taxon>
        <taxon>Atherinomorphae</taxon>
        <taxon>Cyprinodontiformes</taxon>
        <taxon>Nothobranchiidae</taxon>
        <taxon>Nothobranchius</taxon>
    </lineage>
</organism>
<feature type="non-terminal residue" evidence="1">
    <location>
        <position position="1"/>
    </location>
</feature>
<reference evidence="1" key="2">
    <citation type="submission" date="2016-06" db="EMBL/GenBank/DDBJ databases">
        <title>The genome of a short-lived fish provides insights into sex chromosome evolution and the genetic control of aging.</title>
        <authorList>
            <person name="Reichwald K."/>
            <person name="Felder M."/>
            <person name="Petzold A."/>
            <person name="Koch P."/>
            <person name="Groth M."/>
            <person name="Platzer M."/>
        </authorList>
    </citation>
    <scope>NUCLEOTIDE SEQUENCE</scope>
    <source>
        <tissue evidence="1">Brain</tissue>
    </source>
</reference>
<accession>A0A1A8P7H5</accession>
<proteinExistence type="predicted"/>
<name>A0A1A8P7H5_9TELE</name>
<protein>
    <submittedName>
        <fullName evidence="1">Uncharacterized protein LOC799552</fullName>
    </submittedName>
</protein>
<dbReference type="AlphaFoldDB" id="A0A1A8P7H5"/>
<dbReference type="EMBL" id="HAEH01005702">
    <property type="protein sequence ID" value="SBR77213.1"/>
    <property type="molecule type" value="Transcribed_RNA"/>
</dbReference>
<sequence>LLDLQKEREQKREHTMIQQNQIYHCANNMRIDNSNDFS</sequence>
<evidence type="ECO:0000313" key="1">
    <source>
        <dbReference type="EMBL" id="SBR77213.1"/>
    </source>
</evidence>
<reference evidence="1" key="1">
    <citation type="submission" date="2016-05" db="EMBL/GenBank/DDBJ databases">
        <authorList>
            <person name="Lavstsen T."/>
            <person name="Jespersen J.S."/>
        </authorList>
    </citation>
    <scope>NUCLEOTIDE SEQUENCE</scope>
    <source>
        <tissue evidence="1">Brain</tissue>
    </source>
</reference>